<dbReference type="RefSeq" id="WP_203628714.1">
    <property type="nucleotide sequence ID" value="NZ_BNJR01000004.1"/>
</dbReference>
<sequence length="86" mass="9641">MLNSDKRRFKATIGGKEYVLVGKGSVEHMQAVTNLLNEQLNQLQAAMPSATDEQRAILIAFNAISKQFEIAAQLDKEKIDDHDVRQ</sequence>
<dbReference type="EMBL" id="BNJR01000004">
    <property type="protein sequence ID" value="GHP12632.1"/>
    <property type="molecule type" value="Genomic_DNA"/>
</dbReference>
<evidence type="ECO:0000313" key="2">
    <source>
        <dbReference type="Proteomes" id="UP000604765"/>
    </source>
</evidence>
<dbReference type="Gene3D" id="6.10.250.790">
    <property type="match status" value="1"/>
</dbReference>
<keyword evidence="1" id="KW-0131">Cell cycle</keyword>
<comment type="caution">
    <text evidence="1">The sequence shown here is derived from an EMBL/GenBank/DDBJ whole genome shotgun (WGS) entry which is preliminary data.</text>
</comment>
<keyword evidence="1" id="KW-0132">Cell division</keyword>
<dbReference type="GO" id="GO:0051301">
    <property type="term" value="P:cell division"/>
    <property type="evidence" value="ECO:0007669"/>
    <property type="project" value="UniProtKB-KW"/>
</dbReference>
<dbReference type="InterPro" id="IPR053712">
    <property type="entry name" value="Bac_CellDiv_Activator"/>
</dbReference>
<gene>
    <name evidence="1" type="primary">zapA</name>
    <name evidence="1" type="ORF">YK48G_00570</name>
</gene>
<dbReference type="InterPro" id="IPR036192">
    <property type="entry name" value="Cell_div_ZapA-like_sf"/>
</dbReference>
<organism evidence="1 2">
    <name type="scientific">Lentilactobacillus fungorum</name>
    <dbReference type="NCBI Taxonomy" id="2201250"/>
    <lineage>
        <taxon>Bacteria</taxon>
        <taxon>Bacillati</taxon>
        <taxon>Bacillota</taxon>
        <taxon>Bacilli</taxon>
        <taxon>Lactobacillales</taxon>
        <taxon>Lactobacillaceae</taxon>
        <taxon>Lentilactobacillus</taxon>
    </lineage>
</organism>
<dbReference type="SUPFAM" id="SSF102829">
    <property type="entry name" value="Cell division protein ZapA-like"/>
    <property type="match status" value="1"/>
</dbReference>
<protein>
    <submittedName>
        <fullName evidence="1">Cell division protein ZapA</fullName>
    </submittedName>
</protein>
<keyword evidence="2" id="KW-1185">Reference proteome</keyword>
<name>A0ABQ3VWL6_9LACO</name>
<evidence type="ECO:0000313" key="1">
    <source>
        <dbReference type="EMBL" id="GHP12632.1"/>
    </source>
</evidence>
<dbReference type="InterPro" id="IPR007838">
    <property type="entry name" value="Cell_div_ZapA-like"/>
</dbReference>
<dbReference type="Proteomes" id="UP000604765">
    <property type="component" value="Unassembled WGS sequence"/>
</dbReference>
<reference evidence="1 2" key="1">
    <citation type="journal article" date="2021" name="Int. J. Syst. Evol. Microbiol.">
        <title>Lentilactobacillus fungorum sp. nov., isolated from spent mushroom substrates.</title>
        <authorList>
            <person name="Tohno M."/>
            <person name="Tanizawa Y."/>
            <person name="Kojima Y."/>
            <person name="Sakamoto M."/>
            <person name="Ohkuma M."/>
            <person name="Kobayashi H."/>
        </authorList>
    </citation>
    <scope>NUCLEOTIDE SEQUENCE [LARGE SCALE GENOMIC DNA]</scope>
    <source>
        <strain evidence="1 2">YK48G</strain>
    </source>
</reference>
<proteinExistence type="predicted"/>
<accession>A0ABQ3VWL6</accession>
<dbReference type="Pfam" id="PF05164">
    <property type="entry name" value="ZapA"/>
    <property type="match status" value="1"/>
</dbReference>